<evidence type="ECO:0000259" key="3">
    <source>
        <dbReference type="PROSITE" id="PS50111"/>
    </source>
</evidence>
<organism evidence="4">
    <name type="scientific">mine drainage metagenome</name>
    <dbReference type="NCBI Taxonomy" id="410659"/>
    <lineage>
        <taxon>unclassified sequences</taxon>
        <taxon>metagenomes</taxon>
        <taxon>ecological metagenomes</taxon>
    </lineage>
</organism>
<feature type="region of interest" description="Disordered" evidence="2">
    <location>
        <begin position="1"/>
        <end position="21"/>
    </location>
</feature>
<dbReference type="SUPFAM" id="SSF58104">
    <property type="entry name" value="Methyl-accepting chemotaxis protein (MCP) signaling domain"/>
    <property type="match status" value="1"/>
</dbReference>
<evidence type="ECO:0000256" key="2">
    <source>
        <dbReference type="SAM" id="MobiDB-lite"/>
    </source>
</evidence>
<reference evidence="4" key="1">
    <citation type="submission" date="2009-10" db="EMBL/GenBank/DDBJ databases">
        <title>Diversity of trophic interactions inside an arsenic-rich microbial ecosystem.</title>
        <authorList>
            <person name="Bertin P.N."/>
            <person name="Heinrich-Salmeron A."/>
            <person name="Pelletier E."/>
            <person name="Goulhen-Chollet F."/>
            <person name="Arsene-Ploetze F."/>
            <person name="Gallien S."/>
            <person name="Calteau A."/>
            <person name="Vallenet D."/>
            <person name="Casiot C."/>
            <person name="Chane-Woon-Ming B."/>
            <person name="Giloteaux L."/>
            <person name="Barakat M."/>
            <person name="Bonnefoy V."/>
            <person name="Bruneel O."/>
            <person name="Chandler M."/>
            <person name="Cleiss J."/>
            <person name="Duran R."/>
            <person name="Elbaz-Poulichet F."/>
            <person name="Fonknechten N."/>
            <person name="Lauga B."/>
            <person name="Mornico D."/>
            <person name="Ortet P."/>
            <person name="Schaeffer C."/>
            <person name="Siguier P."/>
            <person name="Alexander Thil Smith A."/>
            <person name="Van Dorsselaer A."/>
            <person name="Weissenbach J."/>
            <person name="Medigue C."/>
            <person name="Le Paslier D."/>
        </authorList>
    </citation>
    <scope>NUCLEOTIDE SEQUENCE</scope>
</reference>
<dbReference type="PANTHER" id="PTHR32089">
    <property type="entry name" value="METHYL-ACCEPTING CHEMOTAXIS PROTEIN MCPB"/>
    <property type="match status" value="1"/>
</dbReference>
<feature type="domain" description="Methyl-accepting transducer" evidence="3">
    <location>
        <begin position="62"/>
        <end position="298"/>
    </location>
</feature>
<protein>
    <submittedName>
        <fullName evidence="4">Putative bacterial chemotaxis sensory transducer</fullName>
    </submittedName>
</protein>
<evidence type="ECO:0000313" key="4">
    <source>
        <dbReference type="EMBL" id="CBH96027.1"/>
    </source>
</evidence>
<dbReference type="GO" id="GO:0016020">
    <property type="term" value="C:membrane"/>
    <property type="evidence" value="ECO:0007669"/>
    <property type="project" value="InterPro"/>
</dbReference>
<keyword evidence="1" id="KW-0807">Transducer</keyword>
<dbReference type="InterPro" id="IPR004089">
    <property type="entry name" value="MCPsignal_dom"/>
</dbReference>
<sequence>MHMDKEELTMPNAAPKVEPPTANAVPIDLRQACIAQLPEAAQWFHGTVRDFVDHVTDSATDVAYTIARIRFDSKTAQAQSQTHAQQQTERIASVGQELGSVLQGIEGILVQVQKVDAEAARIDQLAAQGSSQSVGMRAMFAELVEHNARNRAEIQTLQQQFVGVVQQMGMIRDIAQKTNLLALNANIEAARVGEAGRGFAVVAEEIRKLAQTAEKSVGNIGQAVGVIDKSLQTVGQATEQFSARMQANQAQVQAIAAHFGDIAGGVNTVAKEAAATSTAITGQAQQLRGLDADFNTMAAQVRNHASETVQTSTRIAEALELALNKSQRLFESATLFRTDSQASRVLGHLDQVVGEIGSRLHQAMERGEISENDLFDESYQPVSGTDPQKYTTRFTAWVKREIQPIEDRYLALSDQYKYVLLVDRNGYAAAHNSIYDQALTGDPKKDLAGNRSMRLFNDPVGLAAARNRQDFLLQVYARDTGEIMRELSSPVMLAGQHWGAVRFAFV</sequence>
<dbReference type="GO" id="GO:0007165">
    <property type="term" value="P:signal transduction"/>
    <property type="evidence" value="ECO:0007669"/>
    <property type="project" value="UniProtKB-KW"/>
</dbReference>
<accession>E6PM75</accession>
<dbReference type="EMBL" id="CABM01000017">
    <property type="protein sequence ID" value="CBH96027.1"/>
    <property type="molecule type" value="Genomic_DNA"/>
</dbReference>
<dbReference type="Gene3D" id="1.10.287.950">
    <property type="entry name" value="Methyl-accepting chemotaxis protein"/>
    <property type="match status" value="1"/>
</dbReference>
<dbReference type="Pfam" id="PF00015">
    <property type="entry name" value="MCPsignal"/>
    <property type="match status" value="1"/>
</dbReference>
<comment type="caution">
    <text evidence="4">The sequence shown here is derived from an EMBL/GenBank/DDBJ whole genome shotgun (WGS) entry which is preliminary data.</text>
</comment>
<dbReference type="AlphaFoldDB" id="E6PM75"/>
<proteinExistence type="predicted"/>
<dbReference type="SMART" id="SM00283">
    <property type="entry name" value="MA"/>
    <property type="match status" value="1"/>
</dbReference>
<gene>
    <name evidence="4" type="ORF">CARN2_1016</name>
</gene>
<name>E6PM75_9ZZZZ</name>
<dbReference type="PANTHER" id="PTHR32089:SF112">
    <property type="entry name" value="LYSOZYME-LIKE PROTEIN-RELATED"/>
    <property type="match status" value="1"/>
</dbReference>
<dbReference type="PROSITE" id="PS50111">
    <property type="entry name" value="CHEMOTAXIS_TRANSDUC_2"/>
    <property type="match status" value="1"/>
</dbReference>
<evidence type="ECO:0000256" key="1">
    <source>
        <dbReference type="ARBA" id="ARBA00023224"/>
    </source>
</evidence>